<sequence length="76" mass="9058">MTVFIWIDVEQSVFNCRVGMRVDEIVNADSFLNNTFGFEIYVQLNKTILKFMLHAWMVDEVRQIFILDAYYTKGIR</sequence>
<keyword evidence="2" id="KW-1185">Reference proteome</keyword>
<dbReference type="AlphaFoldDB" id="A0A9J6A6W2"/>
<organism evidence="1 2">
    <name type="scientific">Solanum commersonii</name>
    <name type="common">Commerson's wild potato</name>
    <name type="synonym">Commerson's nightshade</name>
    <dbReference type="NCBI Taxonomy" id="4109"/>
    <lineage>
        <taxon>Eukaryota</taxon>
        <taxon>Viridiplantae</taxon>
        <taxon>Streptophyta</taxon>
        <taxon>Embryophyta</taxon>
        <taxon>Tracheophyta</taxon>
        <taxon>Spermatophyta</taxon>
        <taxon>Magnoliopsida</taxon>
        <taxon>eudicotyledons</taxon>
        <taxon>Gunneridae</taxon>
        <taxon>Pentapetalae</taxon>
        <taxon>asterids</taxon>
        <taxon>lamiids</taxon>
        <taxon>Solanales</taxon>
        <taxon>Solanaceae</taxon>
        <taxon>Solanoideae</taxon>
        <taxon>Solaneae</taxon>
        <taxon>Solanum</taxon>
    </lineage>
</organism>
<name>A0A9J6A6W2_SOLCO</name>
<reference evidence="1 2" key="1">
    <citation type="submission" date="2020-09" db="EMBL/GenBank/DDBJ databases">
        <title>De no assembly of potato wild relative species, Solanum commersonii.</title>
        <authorList>
            <person name="Cho K."/>
        </authorList>
    </citation>
    <scope>NUCLEOTIDE SEQUENCE [LARGE SCALE GENOMIC DNA]</scope>
    <source>
        <strain evidence="1">LZ3.2</strain>
        <tissue evidence="1">Leaf</tissue>
    </source>
</reference>
<dbReference type="Proteomes" id="UP000824120">
    <property type="component" value="Chromosome 2"/>
</dbReference>
<proteinExistence type="predicted"/>
<evidence type="ECO:0000313" key="2">
    <source>
        <dbReference type="Proteomes" id="UP000824120"/>
    </source>
</evidence>
<gene>
    <name evidence="1" type="ORF">H5410_005308</name>
</gene>
<accession>A0A9J6A6W2</accession>
<protein>
    <submittedName>
        <fullName evidence="1">Uncharacterized protein</fullName>
    </submittedName>
</protein>
<dbReference type="EMBL" id="JACXVP010000002">
    <property type="protein sequence ID" value="KAG5620090.1"/>
    <property type="molecule type" value="Genomic_DNA"/>
</dbReference>
<evidence type="ECO:0000313" key="1">
    <source>
        <dbReference type="EMBL" id="KAG5620090.1"/>
    </source>
</evidence>
<comment type="caution">
    <text evidence="1">The sequence shown here is derived from an EMBL/GenBank/DDBJ whole genome shotgun (WGS) entry which is preliminary data.</text>
</comment>